<accession>G7GKU8</accession>
<proteinExistence type="predicted"/>
<evidence type="ECO:0000313" key="3">
    <source>
        <dbReference type="Proteomes" id="UP000006023"/>
    </source>
</evidence>
<sequence length="228" mass="24172">MEPNGVRLRHILMDSLIDYIFGPGDGSVTTWTSRADLDLSGDGVADAVRLDFDGDGRRDDAMWDTDGDGVADLVAIDIADQPDPGTQGPPAERFYSDSGKGLWDVRETDPPKAGDRTPSETTKPESTGPDDRNPGSARSDGHPPKPDPATGSDRPEGTQPGSGPSRGASHDLDGDGHRDIELLATRGGGGRLYLDTDGDGVFDQVLIDSDGDGRADSMRRRGEPGFDR</sequence>
<dbReference type="EMBL" id="BAED01000015">
    <property type="protein sequence ID" value="GAB04223.1"/>
    <property type="molecule type" value="Genomic_DNA"/>
</dbReference>
<evidence type="ECO:0000256" key="1">
    <source>
        <dbReference type="SAM" id="MobiDB-lite"/>
    </source>
</evidence>
<feature type="compositionally biased region" description="Basic and acidic residues" evidence="1">
    <location>
        <begin position="211"/>
        <end position="228"/>
    </location>
</feature>
<reference evidence="2 3" key="1">
    <citation type="submission" date="2011-11" db="EMBL/GenBank/DDBJ databases">
        <title>Whole genome shotgun sequence of Gordonia amarae NBRC 15530.</title>
        <authorList>
            <person name="Takarada H."/>
            <person name="Hosoyama A."/>
            <person name="Tsuchikane K."/>
            <person name="Katsumata H."/>
            <person name="Yamazaki S."/>
            <person name="Fujita N."/>
        </authorList>
    </citation>
    <scope>NUCLEOTIDE SEQUENCE [LARGE SCALE GENOMIC DNA]</scope>
    <source>
        <strain evidence="2 3">NBRC 15530</strain>
    </source>
</reference>
<gene>
    <name evidence="2" type="ORF">GOAMR_15_00050</name>
</gene>
<dbReference type="SUPFAM" id="SSF69318">
    <property type="entry name" value="Integrin alpha N-terminal domain"/>
    <property type="match status" value="1"/>
</dbReference>
<feature type="region of interest" description="Disordered" evidence="1">
    <location>
        <begin position="79"/>
        <end position="182"/>
    </location>
</feature>
<feature type="compositionally biased region" description="Basic and acidic residues" evidence="1">
    <location>
        <begin position="103"/>
        <end position="118"/>
    </location>
</feature>
<feature type="compositionally biased region" description="Basic and acidic residues" evidence="1">
    <location>
        <begin position="168"/>
        <end position="181"/>
    </location>
</feature>
<name>G7GKU8_9ACTN</name>
<dbReference type="InterPro" id="IPR028994">
    <property type="entry name" value="Integrin_alpha_N"/>
</dbReference>
<dbReference type="AlphaFoldDB" id="G7GKU8"/>
<feature type="region of interest" description="Disordered" evidence="1">
    <location>
        <begin position="205"/>
        <end position="228"/>
    </location>
</feature>
<dbReference type="Proteomes" id="UP000006023">
    <property type="component" value="Unassembled WGS sequence"/>
</dbReference>
<evidence type="ECO:0008006" key="4">
    <source>
        <dbReference type="Google" id="ProtNLM"/>
    </source>
</evidence>
<feature type="compositionally biased region" description="Basic and acidic residues" evidence="1">
    <location>
        <begin position="129"/>
        <end position="145"/>
    </location>
</feature>
<protein>
    <recommendedName>
        <fullName evidence="4">Pullulanase</fullName>
    </recommendedName>
</protein>
<organism evidence="2 3">
    <name type="scientific">Gordonia amarae NBRC 15530</name>
    <dbReference type="NCBI Taxonomy" id="1075090"/>
    <lineage>
        <taxon>Bacteria</taxon>
        <taxon>Bacillati</taxon>
        <taxon>Actinomycetota</taxon>
        <taxon>Actinomycetes</taxon>
        <taxon>Mycobacteriales</taxon>
        <taxon>Gordoniaceae</taxon>
        <taxon>Gordonia</taxon>
    </lineage>
</organism>
<dbReference type="eggNOG" id="ENOG5033KWG">
    <property type="taxonomic scope" value="Bacteria"/>
</dbReference>
<keyword evidence="3" id="KW-1185">Reference proteome</keyword>
<dbReference type="STRING" id="1075090.GOAMR_15_00050"/>
<comment type="caution">
    <text evidence="2">The sequence shown here is derived from an EMBL/GenBank/DDBJ whole genome shotgun (WGS) entry which is preliminary data.</text>
</comment>
<evidence type="ECO:0000313" key="2">
    <source>
        <dbReference type="EMBL" id="GAB04223.1"/>
    </source>
</evidence>